<sequence length="80" mass="9134">MQNIKTQSKPLEYYLNLPYPITLYPEPDGGYVAEIKDLPGCMTQGETLEEVMANLQDAKHLWLETAYEFGDEIPNLEAKI</sequence>
<dbReference type="OrthoDB" id="5419659at2"/>
<evidence type="ECO:0000313" key="3">
    <source>
        <dbReference type="Proteomes" id="UP000184315"/>
    </source>
</evidence>
<reference evidence="3" key="1">
    <citation type="submission" date="2015-10" db="EMBL/GenBank/DDBJ databases">
        <authorList>
            <person name="Regsiter A."/>
            <person name="william w."/>
        </authorList>
    </citation>
    <scope>NUCLEOTIDE SEQUENCE [LARGE SCALE GENOMIC DNA]</scope>
</reference>
<dbReference type="PANTHER" id="PTHR34504">
    <property type="entry name" value="ANTITOXIN HICB"/>
    <property type="match status" value="1"/>
</dbReference>
<keyword evidence="3" id="KW-1185">Reference proteome</keyword>
<organism evidence="2 3">
    <name type="scientific">Planktothrix tepida PCC 9214</name>
    <dbReference type="NCBI Taxonomy" id="671072"/>
    <lineage>
        <taxon>Bacteria</taxon>
        <taxon>Bacillati</taxon>
        <taxon>Cyanobacteriota</taxon>
        <taxon>Cyanophyceae</taxon>
        <taxon>Oscillatoriophycideae</taxon>
        <taxon>Oscillatoriales</taxon>
        <taxon>Microcoleaceae</taxon>
        <taxon>Planktothrix</taxon>
    </lineage>
</organism>
<dbReference type="Gene3D" id="3.30.160.250">
    <property type="match status" value="1"/>
</dbReference>
<dbReference type="Pfam" id="PF15919">
    <property type="entry name" value="HicB_lk_antitox"/>
    <property type="match status" value="1"/>
</dbReference>
<protein>
    <recommendedName>
        <fullName evidence="1">HicB-like antitoxin of toxin-antitoxin system domain-containing protein</fullName>
    </recommendedName>
</protein>
<dbReference type="AlphaFoldDB" id="A0A1J1LFD2"/>
<dbReference type="STRING" id="671072.PL9214290735"/>
<name>A0A1J1LFD2_9CYAN</name>
<dbReference type="InterPro" id="IPR031807">
    <property type="entry name" value="HicB-like"/>
</dbReference>
<proteinExistence type="predicted"/>
<dbReference type="InterPro" id="IPR051404">
    <property type="entry name" value="TA_system_antitoxin"/>
</dbReference>
<dbReference type="PANTHER" id="PTHR34504:SF2">
    <property type="entry name" value="UPF0150 PROTEIN SSL0259"/>
    <property type="match status" value="1"/>
</dbReference>
<accession>A0A1J1LFD2</accession>
<evidence type="ECO:0000313" key="2">
    <source>
        <dbReference type="EMBL" id="CUR31144.1"/>
    </source>
</evidence>
<dbReference type="EMBL" id="CZDF01000132">
    <property type="protein sequence ID" value="CUR31144.1"/>
    <property type="molecule type" value="Genomic_DNA"/>
</dbReference>
<dbReference type="Proteomes" id="UP000184315">
    <property type="component" value="Unassembled WGS sequence"/>
</dbReference>
<dbReference type="RefSeq" id="WP_072718058.1">
    <property type="nucleotide sequence ID" value="NZ_LN889782.1"/>
</dbReference>
<gene>
    <name evidence="2" type="ORF">PL9214290735</name>
</gene>
<dbReference type="SUPFAM" id="SSF143100">
    <property type="entry name" value="TTHA1013/TTHA0281-like"/>
    <property type="match status" value="1"/>
</dbReference>
<dbReference type="InterPro" id="IPR035069">
    <property type="entry name" value="TTHA1013/TTHA0281-like"/>
</dbReference>
<feature type="domain" description="HicB-like antitoxin of toxin-antitoxin system" evidence="1">
    <location>
        <begin position="19"/>
        <end position="75"/>
    </location>
</feature>
<evidence type="ECO:0000259" key="1">
    <source>
        <dbReference type="Pfam" id="PF15919"/>
    </source>
</evidence>